<sequence>MHIPSLLFAASMCMRTAYADFLILTEPPIPTTLIPSFANPTDAAKWTTSVGLNFKIQWRGYTNSLGDAWQSSVTSIQSEVKDFVASAPSNYSIPPAVTDPETTTTILGKPSWYTAMPTDVRSFKEAEYTAQKSVLERVVGNGQATATKTSSVGSPTGVVGIGAGWAMAAAAGAVFL</sequence>
<accession>A0A6A6XHJ5</accession>
<feature type="signal peptide" evidence="1">
    <location>
        <begin position="1"/>
        <end position="19"/>
    </location>
</feature>
<dbReference type="EMBL" id="MU001843">
    <property type="protein sequence ID" value="KAF2795990.1"/>
    <property type="molecule type" value="Genomic_DNA"/>
</dbReference>
<dbReference type="Proteomes" id="UP000799757">
    <property type="component" value="Unassembled WGS sequence"/>
</dbReference>
<organism evidence="2 3">
    <name type="scientific">Melanomma pulvis-pyrius CBS 109.77</name>
    <dbReference type="NCBI Taxonomy" id="1314802"/>
    <lineage>
        <taxon>Eukaryota</taxon>
        <taxon>Fungi</taxon>
        <taxon>Dikarya</taxon>
        <taxon>Ascomycota</taxon>
        <taxon>Pezizomycotina</taxon>
        <taxon>Dothideomycetes</taxon>
        <taxon>Pleosporomycetidae</taxon>
        <taxon>Pleosporales</taxon>
        <taxon>Melanommataceae</taxon>
        <taxon>Melanomma</taxon>
    </lineage>
</organism>
<dbReference type="AlphaFoldDB" id="A0A6A6XHJ5"/>
<dbReference type="OrthoDB" id="3795630at2759"/>
<keyword evidence="1" id="KW-0732">Signal</keyword>
<evidence type="ECO:0000313" key="3">
    <source>
        <dbReference type="Proteomes" id="UP000799757"/>
    </source>
</evidence>
<protein>
    <submittedName>
        <fullName evidence="2">Uncharacterized protein</fullName>
    </submittedName>
</protein>
<feature type="chain" id="PRO_5025391984" evidence="1">
    <location>
        <begin position="20"/>
        <end position="176"/>
    </location>
</feature>
<evidence type="ECO:0000313" key="2">
    <source>
        <dbReference type="EMBL" id="KAF2795990.1"/>
    </source>
</evidence>
<gene>
    <name evidence="2" type="ORF">K505DRAFT_323697</name>
</gene>
<name>A0A6A6XHJ5_9PLEO</name>
<keyword evidence="3" id="KW-1185">Reference proteome</keyword>
<evidence type="ECO:0000256" key="1">
    <source>
        <dbReference type="SAM" id="SignalP"/>
    </source>
</evidence>
<reference evidence="2" key="1">
    <citation type="journal article" date="2020" name="Stud. Mycol.">
        <title>101 Dothideomycetes genomes: a test case for predicting lifestyles and emergence of pathogens.</title>
        <authorList>
            <person name="Haridas S."/>
            <person name="Albert R."/>
            <person name="Binder M."/>
            <person name="Bloem J."/>
            <person name="Labutti K."/>
            <person name="Salamov A."/>
            <person name="Andreopoulos B."/>
            <person name="Baker S."/>
            <person name="Barry K."/>
            <person name="Bills G."/>
            <person name="Bluhm B."/>
            <person name="Cannon C."/>
            <person name="Castanera R."/>
            <person name="Culley D."/>
            <person name="Daum C."/>
            <person name="Ezra D."/>
            <person name="Gonzalez J."/>
            <person name="Henrissat B."/>
            <person name="Kuo A."/>
            <person name="Liang C."/>
            <person name="Lipzen A."/>
            <person name="Lutzoni F."/>
            <person name="Magnuson J."/>
            <person name="Mondo S."/>
            <person name="Nolan M."/>
            <person name="Ohm R."/>
            <person name="Pangilinan J."/>
            <person name="Park H.-J."/>
            <person name="Ramirez L."/>
            <person name="Alfaro M."/>
            <person name="Sun H."/>
            <person name="Tritt A."/>
            <person name="Yoshinaga Y."/>
            <person name="Zwiers L.-H."/>
            <person name="Turgeon B."/>
            <person name="Goodwin S."/>
            <person name="Spatafora J."/>
            <person name="Crous P."/>
            <person name="Grigoriev I."/>
        </authorList>
    </citation>
    <scope>NUCLEOTIDE SEQUENCE</scope>
    <source>
        <strain evidence="2">CBS 109.77</strain>
    </source>
</reference>
<proteinExistence type="predicted"/>